<reference evidence="1" key="1">
    <citation type="submission" date="2023-02" db="EMBL/GenBank/DDBJ databases">
        <title>Genome sequence of Hyphococcus flavus.</title>
        <authorList>
            <person name="Rong J.-C."/>
            <person name="Zhao Q."/>
            <person name="Yi M."/>
            <person name="Wu J.-Y."/>
        </authorList>
    </citation>
    <scope>NUCLEOTIDE SEQUENCE</scope>
    <source>
        <strain evidence="1">MCCC 1K03223</strain>
    </source>
</reference>
<dbReference type="Proteomes" id="UP001214043">
    <property type="component" value="Chromosome"/>
</dbReference>
<dbReference type="AlphaFoldDB" id="A0AAE9ZB19"/>
<protein>
    <submittedName>
        <fullName evidence="1">Uncharacterized protein</fullName>
    </submittedName>
</protein>
<name>A0AAE9ZB19_9PROT</name>
<evidence type="ECO:0000313" key="2">
    <source>
        <dbReference type="Proteomes" id="UP001214043"/>
    </source>
</evidence>
<sequence>MSLQHELTTALEAFDGKAVTLLSETAAVHSARRGYINALMLLARHQNENVSSGATWLVKDHLDNGGRLTKAQTEKFAVVCSLANGWQAALHLCQSIAMLSFTLDDAEKTAAFVKPLLTHKRPFLRAWSLDALCALADQHNKFNAQAEKALNAASQDPSASVKARARNIAKMRGGK</sequence>
<organism evidence="1 2">
    <name type="scientific">Hyphococcus flavus</name>
    <dbReference type="NCBI Taxonomy" id="1866326"/>
    <lineage>
        <taxon>Bacteria</taxon>
        <taxon>Pseudomonadati</taxon>
        <taxon>Pseudomonadota</taxon>
        <taxon>Alphaproteobacteria</taxon>
        <taxon>Parvularculales</taxon>
        <taxon>Parvularculaceae</taxon>
        <taxon>Hyphococcus</taxon>
    </lineage>
</organism>
<keyword evidence="2" id="KW-1185">Reference proteome</keyword>
<dbReference type="SUPFAM" id="SSF48371">
    <property type="entry name" value="ARM repeat"/>
    <property type="match status" value="1"/>
</dbReference>
<dbReference type="EMBL" id="CP118166">
    <property type="protein sequence ID" value="WDI30661.1"/>
    <property type="molecule type" value="Genomic_DNA"/>
</dbReference>
<evidence type="ECO:0000313" key="1">
    <source>
        <dbReference type="EMBL" id="WDI30661.1"/>
    </source>
</evidence>
<proteinExistence type="predicted"/>
<dbReference type="RefSeq" id="WP_274492471.1">
    <property type="nucleotide sequence ID" value="NZ_CP118166.1"/>
</dbReference>
<dbReference type="InterPro" id="IPR016024">
    <property type="entry name" value="ARM-type_fold"/>
</dbReference>
<dbReference type="KEGG" id="hfl:PUV54_11915"/>
<gene>
    <name evidence="1" type="ORF">PUV54_11915</name>
</gene>
<accession>A0AAE9ZB19</accession>